<evidence type="ECO:0000313" key="1">
    <source>
        <dbReference type="EMBL" id="CAK9255237.1"/>
    </source>
</evidence>
<reference evidence="1 2" key="1">
    <citation type="submission" date="2024-02" db="EMBL/GenBank/DDBJ databases">
        <authorList>
            <consortium name="ELIXIR-Norway"/>
            <consortium name="Elixir Norway"/>
        </authorList>
    </citation>
    <scope>NUCLEOTIDE SEQUENCE [LARGE SCALE GENOMIC DNA]</scope>
</reference>
<protein>
    <submittedName>
        <fullName evidence="1">Uncharacterized protein</fullName>
    </submittedName>
</protein>
<name>A0ABP0VP80_9BRYO</name>
<gene>
    <name evidence="1" type="ORF">CSSPJE1EN1_LOCUS715</name>
</gene>
<dbReference type="Proteomes" id="UP001497444">
    <property type="component" value="Chromosome 1"/>
</dbReference>
<dbReference type="EMBL" id="OZ020096">
    <property type="protein sequence ID" value="CAK9255237.1"/>
    <property type="molecule type" value="Genomic_DNA"/>
</dbReference>
<evidence type="ECO:0000313" key="2">
    <source>
        <dbReference type="Proteomes" id="UP001497444"/>
    </source>
</evidence>
<organism evidence="1 2">
    <name type="scientific">Sphagnum jensenii</name>
    <dbReference type="NCBI Taxonomy" id="128206"/>
    <lineage>
        <taxon>Eukaryota</taxon>
        <taxon>Viridiplantae</taxon>
        <taxon>Streptophyta</taxon>
        <taxon>Embryophyta</taxon>
        <taxon>Bryophyta</taxon>
        <taxon>Sphagnophytina</taxon>
        <taxon>Sphagnopsida</taxon>
        <taxon>Sphagnales</taxon>
        <taxon>Sphagnaceae</taxon>
        <taxon>Sphagnum</taxon>
    </lineage>
</organism>
<accession>A0ABP0VP80</accession>
<sequence>MGNFRALDEIISWAGQIYYRLDDSKVQAWLCCSVKENADKPHNLHLLKPDKCAATFREIGCDGLWKSVSLCSYLHPPLLHWFLHQVPIGDSWRPPDKYSRPVQNLPP</sequence>
<keyword evidence="2" id="KW-1185">Reference proteome</keyword>
<proteinExistence type="predicted"/>